<reference evidence="2 3" key="1">
    <citation type="journal article" date="2012" name="Genome Biol.">
        <title>Genome and low-iron response of an oceanic diatom adapted to chronic iron limitation.</title>
        <authorList>
            <person name="Lommer M."/>
            <person name="Specht M."/>
            <person name="Roy A.S."/>
            <person name="Kraemer L."/>
            <person name="Andreson R."/>
            <person name="Gutowska M.A."/>
            <person name="Wolf J."/>
            <person name="Bergner S.V."/>
            <person name="Schilhabel M.B."/>
            <person name="Klostermeier U.C."/>
            <person name="Beiko R.G."/>
            <person name="Rosenstiel P."/>
            <person name="Hippler M."/>
            <person name="Laroche J."/>
        </authorList>
    </citation>
    <scope>NUCLEOTIDE SEQUENCE [LARGE SCALE GENOMIC DNA]</scope>
    <source>
        <strain evidence="2 3">CCMP1005</strain>
    </source>
</reference>
<feature type="region of interest" description="Disordered" evidence="1">
    <location>
        <begin position="1"/>
        <end position="73"/>
    </location>
</feature>
<name>K0STU0_THAOC</name>
<comment type="caution">
    <text evidence="2">The sequence shown here is derived from an EMBL/GenBank/DDBJ whole genome shotgun (WGS) entry which is preliminary data.</text>
</comment>
<proteinExistence type="predicted"/>
<evidence type="ECO:0000256" key="1">
    <source>
        <dbReference type="SAM" id="MobiDB-lite"/>
    </source>
</evidence>
<gene>
    <name evidence="2" type="ORF">THAOC_14826</name>
</gene>
<dbReference type="OMA" id="WVESATM"/>
<evidence type="ECO:0000313" key="3">
    <source>
        <dbReference type="Proteomes" id="UP000266841"/>
    </source>
</evidence>
<accession>K0STU0</accession>
<protein>
    <recommendedName>
        <fullName evidence="4">Sulfotransferase domain-containing protein</fullName>
    </recommendedName>
</protein>
<dbReference type="InterPro" id="IPR027417">
    <property type="entry name" value="P-loop_NTPase"/>
</dbReference>
<evidence type="ECO:0000313" key="2">
    <source>
        <dbReference type="EMBL" id="EJK64436.1"/>
    </source>
</evidence>
<feature type="non-terminal residue" evidence="2">
    <location>
        <position position="1"/>
    </location>
</feature>
<evidence type="ECO:0008006" key="4">
    <source>
        <dbReference type="Google" id="ProtNLM"/>
    </source>
</evidence>
<dbReference type="AlphaFoldDB" id="K0STU0"/>
<feature type="region of interest" description="Disordered" evidence="1">
    <location>
        <begin position="131"/>
        <end position="156"/>
    </location>
</feature>
<sequence length="586" mass="64922">GSRSHALDAGSKKHTQGTTPPSMSAHTTRGGTATGPPAALPAAAAGSAPTGCGRPQPAGDWQGHGVGDGERGRGRAWAVPALEVAAGLLAAAFVVQTHYLLTSSGGVRLLPRPGDIAASLDGFALGSAAEGEERQAASSSEYRADGGRHYPGGNRSAYNVTDPTNTFCPHCDYHKDCTCDQRVAFLMKRYKIDESEARNNDAVRERCNYPPPVWLPTFAGEDEPAVILHIGPHKTGTTALQAFMYDLIYTDPNIFIRDGVRVPSFDELPGLYGKEGVGLNLAHCSLRYYMDSGGQMNIGMCSGMRDKFPKFMVDAYRRRQDVVIVAEDFDKFDDLNMDRLRFFLRPYVRIKVVTFYRRLQDWLPSWYNQIVDHYTTIYAKGEERYPSIVDWMAEHYEKKLEVHAPRLAEKYRRLSWVESATMINMHEHFGPDLIGHFFCSYLNASGACRAARDGRMPSKTNVGEGHELSRLAIAASLAGKIATNLVKPVNLIRISRKIGQRLNETGLAMPEVCVEDSTLAGMLRLEMEEERGSFPDWYKGQGGDAALERSFERARSKFCSLDVDRTVNSTRLDDIFNEVDNTNPYL</sequence>
<keyword evidence="3" id="KW-1185">Reference proteome</keyword>
<dbReference type="OrthoDB" id="48379at2759"/>
<dbReference type="Proteomes" id="UP000266841">
    <property type="component" value="Unassembled WGS sequence"/>
</dbReference>
<organism evidence="2 3">
    <name type="scientific">Thalassiosira oceanica</name>
    <name type="common">Marine diatom</name>
    <dbReference type="NCBI Taxonomy" id="159749"/>
    <lineage>
        <taxon>Eukaryota</taxon>
        <taxon>Sar</taxon>
        <taxon>Stramenopiles</taxon>
        <taxon>Ochrophyta</taxon>
        <taxon>Bacillariophyta</taxon>
        <taxon>Coscinodiscophyceae</taxon>
        <taxon>Thalassiosirophycidae</taxon>
        <taxon>Thalassiosirales</taxon>
        <taxon>Thalassiosiraceae</taxon>
        <taxon>Thalassiosira</taxon>
    </lineage>
</organism>
<dbReference type="eggNOG" id="ENOG502SZQY">
    <property type="taxonomic scope" value="Eukaryota"/>
</dbReference>
<dbReference type="EMBL" id="AGNL01017253">
    <property type="protein sequence ID" value="EJK64436.1"/>
    <property type="molecule type" value="Genomic_DNA"/>
</dbReference>
<dbReference type="SUPFAM" id="SSF52540">
    <property type="entry name" value="P-loop containing nucleoside triphosphate hydrolases"/>
    <property type="match status" value="1"/>
</dbReference>
<feature type="compositionally biased region" description="Low complexity" evidence="1">
    <location>
        <begin position="25"/>
        <end position="51"/>
    </location>
</feature>